<dbReference type="AlphaFoldDB" id="A0A9P4V336"/>
<evidence type="ECO:0000313" key="3">
    <source>
        <dbReference type="EMBL" id="KAF2734788.1"/>
    </source>
</evidence>
<dbReference type="PANTHER" id="PTHR38847:SF1">
    <property type="entry name" value="PSEUDOURIDINE SYNTHASE RSUA_RLUA-LIKE DOMAIN-CONTAINING PROTEIN"/>
    <property type="match status" value="1"/>
</dbReference>
<gene>
    <name evidence="3" type="ORF">EJ04DRAFT_436355</name>
</gene>
<dbReference type="Proteomes" id="UP000799444">
    <property type="component" value="Unassembled WGS sequence"/>
</dbReference>
<proteinExistence type="predicted"/>
<dbReference type="Pfam" id="PF14273">
    <property type="entry name" value="DUF4360"/>
    <property type="match status" value="1"/>
</dbReference>
<name>A0A9P4V336_9PLEO</name>
<dbReference type="PANTHER" id="PTHR38847">
    <property type="match status" value="1"/>
</dbReference>
<dbReference type="OrthoDB" id="3786236at2759"/>
<feature type="compositionally biased region" description="Polar residues" evidence="1">
    <location>
        <begin position="40"/>
        <end position="50"/>
    </location>
</feature>
<dbReference type="InterPro" id="IPR025649">
    <property type="entry name" value="DUF4360"/>
</dbReference>
<dbReference type="EMBL" id="ML996143">
    <property type="protein sequence ID" value="KAF2734788.1"/>
    <property type="molecule type" value="Genomic_DNA"/>
</dbReference>
<evidence type="ECO:0008006" key="5">
    <source>
        <dbReference type="Google" id="ProtNLM"/>
    </source>
</evidence>
<keyword evidence="2" id="KW-0732">Signal</keyword>
<feature type="signal peptide" evidence="2">
    <location>
        <begin position="1"/>
        <end position="20"/>
    </location>
</feature>
<comment type="caution">
    <text evidence="3">The sequence shown here is derived from an EMBL/GenBank/DDBJ whole genome shotgun (WGS) entry which is preliminary data.</text>
</comment>
<sequence length="191" mass="20404">MLFTKPSALLLTVLAPTILASPNPSPRITGYTISGPGCPNDSNSVRASSGNLGDTATFTFSQLRGDDTENCQVHVTSTGGSQGWQFAVKEVSYQANVQLKSGSQLDTFTTVYFSENADATTVFKSSIACAGPELKDTVTVRQSTNNLTWSKCIGSDGYPGILNVNARPVINGNGGSFDFKSTTWKLEWRKC</sequence>
<reference evidence="3" key="1">
    <citation type="journal article" date="2020" name="Stud. Mycol.">
        <title>101 Dothideomycetes genomes: a test case for predicting lifestyles and emergence of pathogens.</title>
        <authorList>
            <person name="Haridas S."/>
            <person name="Albert R."/>
            <person name="Binder M."/>
            <person name="Bloem J."/>
            <person name="Labutti K."/>
            <person name="Salamov A."/>
            <person name="Andreopoulos B."/>
            <person name="Baker S."/>
            <person name="Barry K."/>
            <person name="Bills G."/>
            <person name="Bluhm B."/>
            <person name="Cannon C."/>
            <person name="Castanera R."/>
            <person name="Culley D."/>
            <person name="Daum C."/>
            <person name="Ezra D."/>
            <person name="Gonzalez J."/>
            <person name="Henrissat B."/>
            <person name="Kuo A."/>
            <person name="Liang C."/>
            <person name="Lipzen A."/>
            <person name="Lutzoni F."/>
            <person name="Magnuson J."/>
            <person name="Mondo S."/>
            <person name="Nolan M."/>
            <person name="Ohm R."/>
            <person name="Pangilinan J."/>
            <person name="Park H.-J."/>
            <person name="Ramirez L."/>
            <person name="Alfaro M."/>
            <person name="Sun H."/>
            <person name="Tritt A."/>
            <person name="Yoshinaga Y."/>
            <person name="Zwiers L.-H."/>
            <person name="Turgeon B."/>
            <person name="Goodwin S."/>
            <person name="Spatafora J."/>
            <person name="Crous P."/>
            <person name="Grigoriev I."/>
        </authorList>
    </citation>
    <scope>NUCLEOTIDE SEQUENCE</scope>
    <source>
        <strain evidence="3">CBS 125425</strain>
    </source>
</reference>
<organism evidence="3 4">
    <name type="scientific">Polyplosphaeria fusca</name>
    <dbReference type="NCBI Taxonomy" id="682080"/>
    <lineage>
        <taxon>Eukaryota</taxon>
        <taxon>Fungi</taxon>
        <taxon>Dikarya</taxon>
        <taxon>Ascomycota</taxon>
        <taxon>Pezizomycotina</taxon>
        <taxon>Dothideomycetes</taxon>
        <taxon>Pleosporomycetidae</taxon>
        <taxon>Pleosporales</taxon>
        <taxon>Tetraplosphaeriaceae</taxon>
        <taxon>Polyplosphaeria</taxon>
    </lineage>
</organism>
<feature type="region of interest" description="Disordered" evidence="1">
    <location>
        <begin position="30"/>
        <end position="50"/>
    </location>
</feature>
<keyword evidence="4" id="KW-1185">Reference proteome</keyword>
<accession>A0A9P4V336</accession>
<evidence type="ECO:0000256" key="1">
    <source>
        <dbReference type="SAM" id="MobiDB-lite"/>
    </source>
</evidence>
<evidence type="ECO:0000313" key="4">
    <source>
        <dbReference type="Proteomes" id="UP000799444"/>
    </source>
</evidence>
<evidence type="ECO:0000256" key="2">
    <source>
        <dbReference type="SAM" id="SignalP"/>
    </source>
</evidence>
<feature type="chain" id="PRO_5040418900" description="Secreted protein" evidence="2">
    <location>
        <begin position="21"/>
        <end position="191"/>
    </location>
</feature>
<protein>
    <recommendedName>
        <fullName evidence="5">Secreted protein</fullName>
    </recommendedName>
</protein>